<organism evidence="4">
    <name type="scientific">Skeletonema marinoi</name>
    <dbReference type="NCBI Taxonomy" id="267567"/>
    <lineage>
        <taxon>Eukaryota</taxon>
        <taxon>Sar</taxon>
        <taxon>Stramenopiles</taxon>
        <taxon>Ochrophyta</taxon>
        <taxon>Bacillariophyta</taxon>
        <taxon>Coscinodiscophyceae</taxon>
        <taxon>Thalassiosirophycidae</taxon>
        <taxon>Thalassiosirales</taxon>
        <taxon>Skeletonemataceae</taxon>
        <taxon>Skeletonema</taxon>
        <taxon>Skeletonema marinoi-dohrnii complex</taxon>
    </lineage>
</organism>
<feature type="domain" description="C2H2-type" evidence="3">
    <location>
        <begin position="40"/>
        <end position="67"/>
    </location>
</feature>
<feature type="compositionally biased region" description="Basic residues" evidence="2">
    <location>
        <begin position="110"/>
        <end position="123"/>
    </location>
</feature>
<dbReference type="PROSITE" id="PS00028">
    <property type="entry name" value="ZINC_FINGER_C2H2_1"/>
    <property type="match status" value="1"/>
</dbReference>
<keyword evidence="1" id="KW-0479">Metal-binding</keyword>
<keyword evidence="1" id="KW-0862">Zinc</keyword>
<keyword evidence="1" id="KW-0863">Zinc-finger</keyword>
<evidence type="ECO:0000256" key="1">
    <source>
        <dbReference type="PROSITE-ProRule" id="PRU00042"/>
    </source>
</evidence>
<dbReference type="GO" id="GO:0008270">
    <property type="term" value="F:zinc ion binding"/>
    <property type="evidence" value="ECO:0007669"/>
    <property type="project" value="UniProtKB-KW"/>
</dbReference>
<sequence length="216" mass="25491">MPMISKTRTKWYLIECLSSMHLYHRNDNDLRSEWEEKLEHTCYNCGRQFMKNKSRFLHLPKHMHRCPGCQSYFDQNSSVDSVAKDMDHRRSGRSGFRLSVPLLIRSIASPRKKKEHQSARSRHTTTTTTVNCSTDKIESDRQNDEKVDGLIRHRKEQLNDDVIVDNSSCLADRDPCPFAFTYVTETVEPYQMHETDDESETHEVETYQLEWLLFNV</sequence>
<reference evidence="4" key="1">
    <citation type="submission" date="2021-01" db="EMBL/GenBank/DDBJ databases">
        <authorList>
            <person name="Corre E."/>
            <person name="Pelletier E."/>
            <person name="Niang G."/>
            <person name="Scheremetjew M."/>
            <person name="Finn R."/>
            <person name="Kale V."/>
            <person name="Holt S."/>
            <person name="Cochrane G."/>
            <person name="Meng A."/>
            <person name="Brown T."/>
            <person name="Cohen L."/>
        </authorList>
    </citation>
    <scope>NUCLEOTIDE SEQUENCE</scope>
    <source>
        <strain evidence="4">FE7</strain>
    </source>
</reference>
<name>A0A7S1VXI9_9STRA</name>
<accession>A0A7S1VXI9</accession>
<feature type="region of interest" description="Disordered" evidence="2">
    <location>
        <begin position="109"/>
        <end position="130"/>
    </location>
</feature>
<gene>
    <name evidence="4" type="ORF">SMAR1039_LOCUS178</name>
</gene>
<proteinExistence type="predicted"/>
<dbReference type="PROSITE" id="PS50157">
    <property type="entry name" value="ZINC_FINGER_C2H2_2"/>
    <property type="match status" value="1"/>
</dbReference>
<dbReference type="AlphaFoldDB" id="A0A7S1VXI9"/>
<protein>
    <recommendedName>
        <fullName evidence="3">C2H2-type domain-containing protein</fullName>
    </recommendedName>
</protein>
<evidence type="ECO:0000259" key="3">
    <source>
        <dbReference type="PROSITE" id="PS50157"/>
    </source>
</evidence>
<dbReference type="EMBL" id="HBGM01000286">
    <property type="protein sequence ID" value="CAD9312864.1"/>
    <property type="molecule type" value="Transcribed_RNA"/>
</dbReference>
<dbReference type="InterPro" id="IPR013087">
    <property type="entry name" value="Znf_C2H2_type"/>
</dbReference>
<evidence type="ECO:0000256" key="2">
    <source>
        <dbReference type="SAM" id="MobiDB-lite"/>
    </source>
</evidence>
<evidence type="ECO:0000313" key="4">
    <source>
        <dbReference type="EMBL" id="CAD9312864.1"/>
    </source>
</evidence>